<proteinExistence type="predicted"/>
<keyword evidence="1" id="KW-1133">Transmembrane helix</keyword>
<dbReference type="AlphaFoldDB" id="A0AAW6U3B8"/>
<feature type="transmembrane region" description="Helical" evidence="1">
    <location>
        <begin position="120"/>
        <end position="140"/>
    </location>
</feature>
<dbReference type="Proteomes" id="UP001431776">
    <property type="component" value="Unassembled WGS sequence"/>
</dbReference>
<sequence>MTADMETVERRLAAVLEKERRDAMGYTVLTVLATPLFVAMAALVVMMATAYIFHLQGVQIPNATAFYTATSAFLAYMIVFVLVNAHRSRDQFEFEPVWIAGVALFLVVLAATYATPLPQVYPVGFALAYIVTGLLVLGLIGQVELPADVAQMPQKGEHFLLALILAVSGFIVTAYGQIARSSWLWAPAKPDEVRLGAWLLCKLADDPDGTMSGDAVKGRIVDILVRLKLIGVTEAGAALTHKGLEFMRAAADPVDGCSRRKGTS</sequence>
<evidence type="ECO:0000313" key="3">
    <source>
        <dbReference type="Proteomes" id="UP001431776"/>
    </source>
</evidence>
<keyword evidence="1" id="KW-0812">Transmembrane</keyword>
<gene>
    <name evidence="2" type="ORF">QJ522_20000</name>
</gene>
<dbReference type="EMBL" id="JASCXX010000034">
    <property type="protein sequence ID" value="MDI6451355.1"/>
    <property type="molecule type" value="Genomic_DNA"/>
</dbReference>
<organism evidence="2 3">
    <name type="scientific">Anaerobaca lacustris</name>
    <dbReference type="NCBI Taxonomy" id="3044600"/>
    <lineage>
        <taxon>Bacteria</taxon>
        <taxon>Pseudomonadati</taxon>
        <taxon>Planctomycetota</taxon>
        <taxon>Phycisphaerae</taxon>
        <taxon>Sedimentisphaerales</taxon>
        <taxon>Anaerobacaceae</taxon>
        <taxon>Anaerobaca</taxon>
    </lineage>
</organism>
<feature type="transmembrane region" description="Helical" evidence="1">
    <location>
        <begin position="65"/>
        <end position="85"/>
    </location>
</feature>
<protein>
    <submittedName>
        <fullName evidence="2">Uncharacterized protein</fullName>
    </submittedName>
</protein>
<keyword evidence="1" id="KW-0472">Membrane</keyword>
<dbReference type="RefSeq" id="WP_349246762.1">
    <property type="nucleotide sequence ID" value="NZ_JASCXX010000034.1"/>
</dbReference>
<feature type="transmembrane region" description="Helical" evidence="1">
    <location>
        <begin position="160"/>
        <end position="178"/>
    </location>
</feature>
<accession>A0AAW6U3B8</accession>
<evidence type="ECO:0000256" key="1">
    <source>
        <dbReference type="SAM" id="Phobius"/>
    </source>
</evidence>
<feature type="transmembrane region" description="Helical" evidence="1">
    <location>
        <begin position="97"/>
        <end position="114"/>
    </location>
</feature>
<name>A0AAW6U3B8_9BACT</name>
<reference evidence="2" key="1">
    <citation type="submission" date="2023-05" db="EMBL/GenBank/DDBJ databases">
        <title>Anaerotaeda fermentans gen. nov., sp. nov., a novel anaerobic planctomycete of the new family within the order Sedimentisphaerales isolated from Taman Peninsula, Russia.</title>
        <authorList>
            <person name="Khomyakova M.A."/>
            <person name="Merkel A.Y."/>
            <person name="Slobodkin A.I."/>
        </authorList>
    </citation>
    <scope>NUCLEOTIDE SEQUENCE</scope>
    <source>
        <strain evidence="2">M17dextr</strain>
    </source>
</reference>
<feature type="transmembrane region" description="Helical" evidence="1">
    <location>
        <begin position="26"/>
        <end position="53"/>
    </location>
</feature>
<keyword evidence="3" id="KW-1185">Reference proteome</keyword>
<evidence type="ECO:0000313" key="2">
    <source>
        <dbReference type="EMBL" id="MDI6451355.1"/>
    </source>
</evidence>
<comment type="caution">
    <text evidence="2">The sequence shown here is derived from an EMBL/GenBank/DDBJ whole genome shotgun (WGS) entry which is preliminary data.</text>
</comment>